<evidence type="ECO:0000313" key="2">
    <source>
        <dbReference type="EMBL" id="CAE0247987.1"/>
    </source>
</evidence>
<reference evidence="2" key="1">
    <citation type="submission" date="2021-01" db="EMBL/GenBank/DDBJ databases">
        <authorList>
            <person name="Corre E."/>
            <person name="Pelletier E."/>
            <person name="Niang G."/>
            <person name="Scheremetjew M."/>
            <person name="Finn R."/>
            <person name="Kale V."/>
            <person name="Holt S."/>
            <person name="Cochrane G."/>
            <person name="Meng A."/>
            <person name="Brown T."/>
            <person name="Cohen L."/>
        </authorList>
    </citation>
    <scope>NUCLEOTIDE SEQUENCE</scope>
    <source>
        <strain evidence="2">NIES-2562</strain>
    </source>
</reference>
<feature type="compositionally biased region" description="Acidic residues" evidence="1">
    <location>
        <begin position="59"/>
        <end position="68"/>
    </location>
</feature>
<evidence type="ECO:0000256" key="1">
    <source>
        <dbReference type="SAM" id="MobiDB-lite"/>
    </source>
</evidence>
<accession>A0A7S3D709</accession>
<feature type="compositionally biased region" description="Acidic residues" evidence="1">
    <location>
        <begin position="10"/>
        <end position="23"/>
    </location>
</feature>
<name>A0A7S3D709_9EUKA</name>
<organism evidence="2">
    <name type="scientific">Palpitomonas bilix</name>
    <dbReference type="NCBI Taxonomy" id="652834"/>
    <lineage>
        <taxon>Eukaryota</taxon>
        <taxon>Eukaryota incertae sedis</taxon>
    </lineage>
</organism>
<feature type="compositionally biased region" description="Polar residues" evidence="1">
    <location>
        <begin position="139"/>
        <end position="150"/>
    </location>
</feature>
<proteinExistence type="predicted"/>
<feature type="region of interest" description="Disordered" evidence="1">
    <location>
        <begin position="1"/>
        <end position="85"/>
    </location>
</feature>
<protein>
    <submittedName>
        <fullName evidence="2">Uncharacterized protein</fullName>
    </submittedName>
</protein>
<gene>
    <name evidence="2" type="ORF">PBIL07802_LOCUS10181</name>
</gene>
<sequence>MSLVGGGYDSDSDIDDMFADEPEERTTVKRSSLEGGQSGSNKKQKKLPSASELLSDWVPPEEELEVEEDKTIDKKGTRYNQVAPPTELLHSTIRESYESVAASKAKAKKREAMQKKSASMVPPQLKGGRKNTVTEDYSAWNTTRTASKQK</sequence>
<feature type="region of interest" description="Disordered" evidence="1">
    <location>
        <begin position="112"/>
        <end position="150"/>
    </location>
</feature>
<dbReference type="EMBL" id="HBIB01015671">
    <property type="protein sequence ID" value="CAE0247987.1"/>
    <property type="molecule type" value="Transcribed_RNA"/>
</dbReference>
<dbReference type="AlphaFoldDB" id="A0A7S3D709"/>